<evidence type="ECO:0000256" key="1">
    <source>
        <dbReference type="SAM" id="MobiDB-lite"/>
    </source>
</evidence>
<name>A0A1G4AT90_9PEZI</name>
<dbReference type="InterPro" id="IPR022025">
    <property type="entry name" value="Amidoligase_2"/>
</dbReference>
<sequence>MGERQTQTTPPRVSFGVELEFFVAFIREGEADPDNAIKHELQPLVVVPPDDETNEHGGPPMAYSWDEDWVFHSIGDALAEAGLPVYSQGKCGVPGSVQNMQSGTAIDAFQLKLDISLKADHVDGYRWQRVEMISPAMHNMKLSFDMIRLAVSVITTNFRCRVNPSCGFHVHVGVGPTQRIDARTLRHFAALLWAADPLISRLHAPWRSALGYSQSARVNDVTSLGEGRGPADVIIDKGDSLEKLKKAKFMGRDRWLGDSVDVDANPEAMNHEMTLDQENDEALLQGYEPWQHRQTIPEVRDPKTSEVGPTSPFGFPPFAYKAPVPMPRNYRSSTPNGAVPPRPRPPPINRRYARVPGTMRRDMRGDPGFLEGYILGQGGDIECPELNRPARWDVMSGVRDLLGADITVAQVGQLMTPAFLPKHINYKFRAYDLFTVGLLGLHDEETTRTMWPTKERTIEFREAAGSLDVEWIATWARICCRLLEWSRDAAPAEFMCVMRLLAWAQEEEGAQYDVIDLLIDLGLITEARFCEDRLQKGDAAWWECANLGYLEGCEGNLGDGMGWRVPEYRDYEFDDAQDGDGQHYQGIAPGGWNDGHGGEYRGGEGWDSDDGKAFELECNAPGAGKTTKTTKNDTSERKAASDASAAVETKPGDASEKKTASGVPAVDMTDTDDAPEKEADGDVEQGESAARASRKSSTSTVRPRISIE</sequence>
<feature type="region of interest" description="Disordered" evidence="1">
    <location>
        <begin position="331"/>
        <end position="352"/>
    </location>
</feature>
<dbReference type="RefSeq" id="XP_022469485.1">
    <property type="nucleotide sequence ID" value="XM_022623999.1"/>
</dbReference>
<dbReference type="Pfam" id="PF12224">
    <property type="entry name" value="Amidoligase_2"/>
    <property type="match status" value="1"/>
</dbReference>
<accession>A0A1G4AT90</accession>
<protein>
    <recommendedName>
        <fullName evidence="4">Amidoligase enzyme</fullName>
    </recommendedName>
</protein>
<feature type="compositionally biased region" description="Basic and acidic residues" evidence="1">
    <location>
        <begin position="630"/>
        <end position="640"/>
    </location>
</feature>
<feature type="compositionally biased region" description="Low complexity" evidence="1">
    <location>
        <begin position="688"/>
        <end position="700"/>
    </location>
</feature>
<feature type="region of interest" description="Disordered" evidence="1">
    <location>
        <begin position="588"/>
        <end position="708"/>
    </location>
</feature>
<feature type="compositionally biased region" description="Basic and acidic residues" evidence="1">
    <location>
        <begin position="650"/>
        <end position="659"/>
    </location>
</feature>
<feature type="compositionally biased region" description="Basic and acidic residues" evidence="1">
    <location>
        <begin position="596"/>
        <end position="615"/>
    </location>
</feature>
<dbReference type="OrthoDB" id="4768338at2759"/>
<evidence type="ECO:0000313" key="3">
    <source>
        <dbReference type="Proteomes" id="UP000176998"/>
    </source>
</evidence>
<dbReference type="PANTHER" id="PTHR36847:SF1">
    <property type="entry name" value="AMIDOLIGASE ENZYME"/>
    <property type="match status" value="1"/>
</dbReference>
<feature type="compositionally biased region" description="Pro residues" evidence="1">
    <location>
        <begin position="338"/>
        <end position="348"/>
    </location>
</feature>
<dbReference type="EMBL" id="MJBS01000151">
    <property type="protein sequence ID" value="OHE92316.1"/>
    <property type="molecule type" value="Genomic_DNA"/>
</dbReference>
<evidence type="ECO:0000313" key="2">
    <source>
        <dbReference type="EMBL" id="OHE92316.1"/>
    </source>
</evidence>
<reference evidence="2 3" key="1">
    <citation type="submission" date="2016-09" db="EMBL/GenBank/DDBJ databases">
        <authorList>
            <person name="Capua I."/>
            <person name="De Benedictis P."/>
            <person name="Joannis T."/>
            <person name="Lombin L.H."/>
            <person name="Cattoli G."/>
        </authorList>
    </citation>
    <scope>NUCLEOTIDE SEQUENCE [LARGE SCALE GENOMIC DNA]</scope>
    <source>
        <strain evidence="2 3">IMI 309357</strain>
    </source>
</reference>
<gene>
    <name evidence="2" type="ORF">CORC01_12378</name>
</gene>
<evidence type="ECO:0008006" key="4">
    <source>
        <dbReference type="Google" id="ProtNLM"/>
    </source>
</evidence>
<dbReference type="Proteomes" id="UP000176998">
    <property type="component" value="Unassembled WGS sequence"/>
</dbReference>
<organism evidence="2 3">
    <name type="scientific">Colletotrichum orchidophilum</name>
    <dbReference type="NCBI Taxonomy" id="1209926"/>
    <lineage>
        <taxon>Eukaryota</taxon>
        <taxon>Fungi</taxon>
        <taxon>Dikarya</taxon>
        <taxon>Ascomycota</taxon>
        <taxon>Pezizomycotina</taxon>
        <taxon>Sordariomycetes</taxon>
        <taxon>Hypocreomycetidae</taxon>
        <taxon>Glomerellales</taxon>
        <taxon>Glomerellaceae</taxon>
        <taxon>Colletotrichum</taxon>
    </lineage>
</organism>
<keyword evidence="3" id="KW-1185">Reference proteome</keyword>
<dbReference type="GeneID" id="34565509"/>
<dbReference type="PANTHER" id="PTHR36847">
    <property type="entry name" value="AMIDOLIGASE ENZYME"/>
    <property type="match status" value="1"/>
</dbReference>
<dbReference type="STRING" id="1209926.A0A1G4AT90"/>
<dbReference type="AlphaFoldDB" id="A0A1G4AT90"/>
<proteinExistence type="predicted"/>
<comment type="caution">
    <text evidence="2">The sequence shown here is derived from an EMBL/GenBank/DDBJ whole genome shotgun (WGS) entry which is preliminary data.</text>
</comment>